<dbReference type="EMBL" id="JAMXMC010000011">
    <property type="protein sequence ID" value="MCO5978675.1"/>
    <property type="molecule type" value="Genomic_DNA"/>
</dbReference>
<dbReference type="PANTHER" id="PTHR43792">
    <property type="entry name" value="GNAT FAMILY, PUTATIVE (AFU_ORTHOLOGUE AFUA_3G00765)-RELATED-RELATED"/>
    <property type="match status" value="1"/>
</dbReference>
<dbReference type="PROSITE" id="PS51186">
    <property type="entry name" value="GNAT"/>
    <property type="match status" value="1"/>
</dbReference>
<organism evidence="2 3">
    <name type="scientific">Ideonella oryzae</name>
    <dbReference type="NCBI Taxonomy" id="2937441"/>
    <lineage>
        <taxon>Bacteria</taxon>
        <taxon>Pseudomonadati</taxon>
        <taxon>Pseudomonadota</taxon>
        <taxon>Betaproteobacteria</taxon>
        <taxon>Burkholderiales</taxon>
        <taxon>Sphaerotilaceae</taxon>
        <taxon>Ideonella</taxon>
    </lineage>
</organism>
<dbReference type="SUPFAM" id="SSF55729">
    <property type="entry name" value="Acyl-CoA N-acyltransferases (Nat)"/>
    <property type="match status" value="1"/>
</dbReference>
<evidence type="ECO:0000313" key="3">
    <source>
        <dbReference type="Proteomes" id="UP001204851"/>
    </source>
</evidence>
<name>A0ABT1BR67_9BURK</name>
<dbReference type="InterPro" id="IPR000182">
    <property type="entry name" value="GNAT_dom"/>
</dbReference>
<evidence type="ECO:0000259" key="1">
    <source>
        <dbReference type="PROSITE" id="PS51186"/>
    </source>
</evidence>
<dbReference type="InterPro" id="IPR051531">
    <property type="entry name" value="N-acetyltransferase"/>
</dbReference>
<gene>
    <name evidence="2" type="ORF">M0L44_18415</name>
</gene>
<proteinExistence type="predicted"/>
<dbReference type="Pfam" id="PF13302">
    <property type="entry name" value="Acetyltransf_3"/>
    <property type="match status" value="1"/>
</dbReference>
<keyword evidence="3" id="KW-1185">Reference proteome</keyword>
<dbReference type="CDD" id="cd15482">
    <property type="entry name" value="Sialidase_non-viral"/>
    <property type="match status" value="1"/>
</dbReference>
<evidence type="ECO:0000313" key="2">
    <source>
        <dbReference type="EMBL" id="MCO5978675.1"/>
    </source>
</evidence>
<reference evidence="2 3" key="1">
    <citation type="submission" date="2022-06" db="EMBL/GenBank/DDBJ databases">
        <title>Ideonella sp. NS12-5 Genome sequencing and assembly.</title>
        <authorList>
            <person name="Jung Y."/>
        </authorList>
    </citation>
    <scope>NUCLEOTIDE SEQUENCE [LARGE SCALE GENOMIC DNA]</scope>
    <source>
        <strain evidence="2 3">NS12-5</strain>
    </source>
</reference>
<dbReference type="Proteomes" id="UP001204851">
    <property type="component" value="Unassembled WGS sequence"/>
</dbReference>
<comment type="caution">
    <text evidence="2">The sequence shown here is derived from an EMBL/GenBank/DDBJ whole genome shotgun (WGS) entry which is preliminary data.</text>
</comment>
<sequence>MAAHASEMFEVLSDPAIYEFENEPPASVDALRDRYRRLEARRSADGRQVWLNWVLRLPDGHLAGYVQATVLQDGSAYIAYELGSRYWRRGIGSCAVGAMLVELKSQYTVSLAVAVLKAQNHRSRGLLQKLGFQRASPEDEARWRDSDDEVAFTMSLDEEAHAA</sequence>
<protein>
    <submittedName>
        <fullName evidence="2">GNAT family N-acetyltransferase</fullName>
    </submittedName>
</protein>
<dbReference type="Gene3D" id="3.40.630.30">
    <property type="match status" value="1"/>
</dbReference>
<dbReference type="PANTHER" id="PTHR43792:SF1">
    <property type="entry name" value="N-ACETYLTRANSFERASE DOMAIN-CONTAINING PROTEIN"/>
    <property type="match status" value="1"/>
</dbReference>
<feature type="domain" description="N-acetyltransferase" evidence="1">
    <location>
        <begin position="18"/>
        <end position="159"/>
    </location>
</feature>
<accession>A0ABT1BR67</accession>
<dbReference type="InterPro" id="IPR016181">
    <property type="entry name" value="Acyl_CoA_acyltransferase"/>
</dbReference>